<evidence type="ECO:0000313" key="13">
    <source>
        <dbReference type="EMBL" id="KAK0427447.1"/>
    </source>
</evidence>
<comment type="cofactor">
    <cofactor evidence="1">
        <name>Zn(2+)</name>
        <dbReference type="ChEBI" id="CHEBI:29105"/>
    </cofactor>
</comment>
<feature type="chain" id="PRO_5041232544" description="Peptidase M14 domain-containing protein" evidence="11">
    <location>
        <begin position="17"/>
        <end position="462"/>
    </location>
</feature>
<dbReference type="Gene3D" id="3.40.630.10">
    <property type="entry name" value="Zn peptidases"/>
    <property type="match status" value="1"/>
</dbReference>
<evidence type="ECO:0000256" key="9">
    <source>
        <dbReference type="ARBA" id="ARBA00023049"/>
    </source>
</evidence>
<evidence type="ECO:0000256" key="7">
    <source>
        <dbReference type="ARBA" id="ARBA00022801"/>
    </source>
</evidence>
<dbReference type="EMBL" id="JAUCMV010000001">
    <property type="protein sequence ID" value="KAK0427447.1"/>
    <property type="molecule type" value="Genomic_DNA"/>
</dbReference>
<proteinExistence type="inferred from homology"/>
<comment type="caution">
    <text evidence="13">The sequence shown here is derived from an EMBL/GenBank/DDBJ whole genome shotgun (WGS) entry which is preliminary data.</text>
</comment>
<reference evidence="13" key="1">
    <citation type="submission" date="2023-06" db="EMBL/GenBank/DDBJ databases">
        <title>Genomic analysis of the entomopathogenic nematode Steinernema hermaphroditum.</title>
        <authorList>
            <person name="Schwarz E.M."/>
            <person name="Heppert J.K."/>
            <person name="Baniya A."/>
            <person name="Schwartz H.T."/>
            <person name="Tan C.-H."/>
            <person name="Antoshechkin I."/>
            <person name="Sternberg P.W."/>
            <person name="Goodrich-Blair H."/>
            <person name="Dillman A.R."/>
        </authorList>
    </citation>
    <scope>NUCLEOTIDE SEQUENCE</scope>
    <source>
        <strain evidence="13">PS9179</strain>
        <tissue evidence="13">Whole animal</tissue>
    </source>
</reference>
<dbReference type="GO" id="GO:0008270">
    <property type="term" value="F:zinc ion binding"/>
    <property type="evidence" value="ECO:0007669"/>
    <property type="project" value="InterPro"/>
</dbReference>
<dbReference type="PANTHER" id="PTHR11705">
    <property type="entry name" value="PROTEASE FAMILY M14 CARBOXYPEPTIDASE A,B"/>
    <property type="match status" value="1"/>
</dbReference>
<dbReference type="SUPFAM" id="SSF53187">
    <property type="entry name" value="Zn-dependent exopeptidases"/>
    <property type="match status" value="1"/>
</dbReference>
<dbReference type="PRINTS" id="PR00765">
    <property type="entry name" value="CRBOXYPTASEA"/>
</dbReference>
<protein>
    <recommendedName>
        <fullName evidence="12">Peptidase M14 domain-containing protein</fullName>
    </recommendedName>
</protein>
<keyword evidence="3" id="KW-0121">Carboxypeptidase</keyword>
<gene>
    <name evidence="13" type="ORF">QR680_010229</name>
</gene>
<sequence>MLFWIVPCVLFRISLTADVPGDGPFRLVRFHPKYKFYHNFIAAIHRENFWNVQFMNLKEYVDGRPSRDENNAIDVLIPPQLYQPLLMFLNESVHFDLEFVEILVEDVERSNLSHYKDIVERLKIRQADDNKRTFQFGYHNSYTSTVSWLHKMQRRYSSISEVFQLGVTHEGRSITGIKIGRRRSAKKAAVWIDGGIHAREWAAPHSVLYYIYMLLSSYGSDAKITEYINGLDFYIVPVLNPDGYEFTQASIENRLWRKNRSPLKCNEEGDCCQGVDLNRNFDIHWNSNSASSSDPCKEIYHGMQSFSEPEARAVRDKIVSPELDGRLSAFITVHSYHQILIYPENTEGREVFMHFDDLKRVGEKAVETMNRLYGGNYTAGTGSDLFGGLGVILPGGASEDWANAKANVKYTYCLELGPDYTFENMIMGFMLPADQLIPTAKESWEGIRVIIDAAYEESKAKM</sequence>
<dbReference type="AlphaFoldDB" id="A0AA39IN93"/>
<dbReference type="GO" id="GO:0005615">
    <property type="term" value="C:extracellular space"/>
    <property type="evidence" value="ECO:0007669"/>
    <property type="project" value="TreeGrafter"/>
</dbReference>
<evidence type="ECO:0000256" key="6">
    <source>
        <dbReference type="ARBA" id="ARBA00022729"/>
    </source>
</evidence>
<dbReference type="GO" id="GO:0006508">
    <property type="term" value="P:proteolysis"/>
    <property type="evidence" value="ECO:0007669"/>
    <property type="project" value="UniProtKB-KW"/>
</dbReference>
<organism evidence="13 14">
    <name type="scientific">Steinernema hermaphroditum</name>
    <dbReference type="NCBI Taxonomy" id="289476"/>
    <lineage>
        <taxon>Eukaryota</taxon>
        <taxon>Metazoa</taxon>
        <taxon>Ecdysozoa</taxon>
        <taxon>Nematoda</taxon>
        <taxon>Chromadorea</taxon>
        <taxon>Rhabditida</taxon>
        <taxon>Tylenchina</taxon>
        <taxon>Panagrolaimomorpha</taxon>
        <taxon>Strongyloidoidea</taxon>
        <taxon>Steinernematidae</taxon>
        <taxon>Steinernema</taxon>
    </lineage>
</organism>
<accession>A0AA39IN93</accession>
<keyword evidence="9" id="KW-0482">Metalloprotease</keyword>
<evidence type="ECO:0000256" key="5">
    <source>
        <dbReference type="ARBA" id="ARBA00022723"/>
    </source>
</evidence>
<dbReference type="PROSITE" id="PS52035">
    <property type="entry name" value="PEPTIDASE_M14"/>
    <property type="match status" value="1"/>
</dbReference>
<evidence type="ECO:0000256" key="2">
    <source>
        <dbReference type="ARBA" id="ARBA00005988"/>
    </source>
</evidence>
<feature type="domain" description="Peptidase M14" evidence="12">
    <location>
        <begin position="138"/>
        <end position="454"/>
    </location>
</feature>
<dbReference type="Pfam" id="PF00246">
    <property type="entry name" value="Peptidase_M14"/>
    <property type="match status" value="1"/>
</dbReference>
<dbReference type="FunFam" id="3.40.630.10:FF:000084">
    <property type="entry name" value="Carboxypeptidase B2"/>
    <property type="match status" value="1"/>
</dbReference>
<evidence type="ECO:0000256" key="8">
    <source>
        <dbReference type="ARBA" id="ARBA00022833"/>
    </source>
</evidence>
<keyword evidence="6 11" id="KW-0732">Signal</keyword>
<dbReference type="InterPro" id="IPR000834">
    <property type="entry name" value="Peptidase_M14"/>
</dbReference>
<comment type="similarity">
    <text evidence="2 10">Belongs to the peptidase M14 family.</text>
</comment>
<evidence type="ECO:0000256" key="4">
    <source>
        <dbReference type="ARBA" id="ARBA00022670"/>
    </source>
</evidence>
<dbReference type="Proteomes" id="UP001175271">
    <property type="component" value="Unassembled WGS sequence"/>
</dbReference>
<dbReference type="PANTHER" id="PTHR11705:SF91">
    <property type="entry name" value="FI01817P-RELATED"/>
    <property type="match status" value="1"/>
</dbReference>
<dbReference type="CDD" id="cd03860">
    <property type="entry name" value="M14_CP_A-B_like"/>
    <property type="match status" value="1"/>
</dbReference>
<evidence type="ECO:0000256" key="11">
    <source>
        <dbReference type="SAM" id="SignalP"/>
    </source>
</evidence>
<evidence type="ECO:0000256" key="3">
    <source>
        <dbReference type="ARBA" id="ARBA00022645"/>
    </source>
</evidence>
<keyword evidence="7" id="KW-0378">Hydrolase</keyword>
<keyword evidence="14" id="KW-1185">Reference proteome</keyword>
<dbReference type="GO" id="GO:0004181">
    <property type="term" value="F:metallocarboxypeptidase activity"/>
    <property type="evidence" value="ECO:0007669"/>
    <property type="project" value="InterPro"/>
</dbReference>
<keyword evidence="4" id="KW-0645">Protease</keyword>
<evidence type="ECO:0000313" key="14">
    <source>
        <dbReference type="Proteomes" id="UP001175271"/>
    </source>
</evidence>
<keyword evidence="8" id="KW-0862">Zinc</keyword>
<evidence type="ECO:0000256" key="10">
    <source>
        <dbReference type="PROSITE-ProRule" id="PRU01379"/>
    </source>
</evidence>
<feature type="active site" description="Proton donor/acceptor" evidence="10">
    <location>
        <position position="415"/>
    </location>
</feature>
<keyword evidence="5" id="KW-0479">Metal-binding</keyword>
<feature type="signal peptide" evidence="11">
    <location>
        <begin position="1"/>
        <end position="16"/>
    </location>
</feature>
<dbReference type="SMART" id="SM00631">
    <property type="entry name" value="Zn_pept"/>
    <property type="match status" value="1"/>
</dbReference>
<evidence type="ECO:0000256" key="1">
    <source>
        <dbReference type="ARBA" id="ARBA00001947"/>
    </source>
</evidence>
<evidence type="ECO:0000259" key="12">
    <source>
        <dbReference type="PROSITE" id="PS52035"/>
    </source>
</evidence>
<name>A0AA39IN93_9BILA</name>